<keyword evidence="3" id="KW-1185">Reference proteome</keyword>
<feature type="compositionally biased region" description="Polar residues" evidence="1">
    <location>
        <begin position="313"/>
        <end position="335"/>
    </location>
</feature>
<organism evidence="2 3">
    <name type="scientific">Mizuhopecten yessoensis</name>
    <name type="common">Japanese scallop</name>
    <name type="synonym">Patinopecten yessoensis</name>
    <dbReference type="NCBI Taxonomy" id="6573"/>
    <lineage>
        <taxon>Eukaryota</taxon>
        <taxon>Metazoa</taxon>
        <taxon>Spiralia</taxon>
        <taxon>Lophotrochozoa</taxon>
        <taxon>Mollusca</taxon>
        <taxon>Bivalvia</taxon>
        <taxon>Autobranchia</taxon>
        <taxon>Pteriomorphia</taxon>
        <taxon>Pectinida</taxon>
        <taxon>Pectinoidea</taxon>
        <taxon>Pectinidae</taxon>
        <taxon>Mizuhopecten</taxon>
    </lineage>
</organism>
<comment type="caution">
    <text evidence="2">The sequence shown here is derived from an EMBL/GenBank/DDBJ whole genome shotgun (WGS) entry which is preliminary data.</text>
</comment>
<proteinExistence type="predicted"/>
<dbReference type="EMBL" id="NEDP02005518">
    <property type="protein sequence ID" value="OWF39640.1"/>
    <property type="molecule type" value="Genomic_DNA"/>
</dbReference>
<name>A0A210PT15_MIZYE</name>
<gene>
    <name evidence="2" type="ORF">KP79_PYT13561</name>
</gene>
<evidence type="ECO:0000313" key="2">
    <source>
        <dbReference type="EMBL" id="OWF39640.1"/>
    </source>
</evidence>
<dbReference type="Proteomes" id="UP000242188">
    <property type="component" value="Unassembled WGS sequence"/>
</dbReference>
<evidence type="ECO:0000256" key="1">
    <source>
        <dbReference type="SAM" id="MobiDB-lite"/>
    </source>
</evidence>
<sequence length="647" mass="73146">MDVQAQQRCALTRKAPKLSRLQKPQPRKQIGLTNISSLQNVINKNCSNLQSSLLTTDSVNILSEDNYCSSLPRNDRYKDSSSDPLCSDDDDVVITGVSHIPLSYSQEALEEATNNLISALNINKQNHQTTNNSNQIDVNANNVVKTSPDEVKRNLVDAMSQAVKKRAPRGNKLIRPPPLKTKSLQQSCEALEMELLNYVEKLVDDRLSLQCTLQFRDFVSKNGSKIDERNKGLMDNCFDCIQEAITRNTLDSVVEINLKDILLLRRQNWNPPHMQDRFQKGQTSDVTWKEISMNLSGSSDSSYGDSEDTESSPGQVTTRTETSTHLIQTQQSTDSGFGEDEILWDCEEEFCKDLQEINGFSKTRLEDIPEAECQGNKEIAELLAGLQITGKNQSLVKEAEQILRSHFNERKSTSPPQVTTYQPPAPPENSSFPTSPVNCMPSQPPKADNYKLQKSVDLSKSAVPLLDHWYLLPPPPPPPMEEEESEHHPVRLNRQLSETKQRYDSIVIRQPIGAGISADLLQEIEKTMPDCIFTARGRRTMFSRYRSAMGKSCSADSEPVIHHYSKEQLLACSDSVYAKQPPTEWSYLKKVYPDICLTKVSNYFDRKFYPRNPMEKVVPSMMWQALARRDSVPSHDQAVIPEETCTW</sequence>
<reference evidence="2 3" key="1">
    <citation type="journal article" date="2017" name="Nat. Ecol. Evol.">
        <title>Scallop genome provides insights into evolution of bilaterian karyotype and development.</title>
        <authorList>
            <person name="Wang S."/>
            <person name="Zhang J."/>
            <person name="Jiao W."/>
            <person name="Li J."/>
            <person name="Xun X."/>
            <person name="Sun Y."/>
            <person name="Guo X."/>
            <person name="Huan P."/>
            <person name="Dong B."/>
            <person name="Zhang L."/>
            <person name="Hu X."/>
            <person name="Sun X."/>
            <person name="Wang J."/>
            <person name="Zhao C."/>
            <person name="Wang Y."/>
            <person name="Wang D."/>
            <person name="Huang X."/>
            <person name="Wang R."/>
            <person name="Lv J."/>
            <person name="Li Y."/>
            <person name="Zhang Z."/>
            <person name="Liu B."/>
            <person name="Lu W."/>
            <person name="Hui Y."/>
            <person name="Liang J."/>
            <person name="Zhou Z."/>
            <person name="Hou R."/>
            <person name="Li X."/>
            <person name="Liu Y."/>
            <person name="Li H."/>
            <person name="Ning X."/>
            <person name="Lin Y."/>
            <person name="Zhao L."/>
            <person name="Xing Q."/>
            <person name="Dou J."/>
            <person name="Li Y."/>
            <person name="Mao J."/>
            <person name="Guo H."/>
            <person name="Dou H."/>
            <person name="Li T."/>
            <person name="Mu C."/>
            <person name="Jiang W."/>
            <person name="Fu Q."/>
            <person name="Fu X."/>
            <person name="Miao Y."/>
            <person name="Liu J."/>
            <person name="Yu Q."/>
            <person name="Li R."/>
            <person name="Liao H."/>
            <person name="Li X."/>
            <person name="Kong Y."/>
            <person name="Jiang Z."/>
            <person name="Chourrout D."/>
            <person name="Li R."/>
            <person name="Bao Z."/>
        </authorList>
    </citation>
    <scope>NUCLEOTIDE SEQUENCE [LARGE SCALE GENOMIC DNA]</scope>
    <source>
        <strain evidence="2 3">PY_sf001</strain>
    </source>
</reference>
<accession>A0A210PT15</accession>
<dbReference type="AlphaFoldDB" id="A0A210PT15"/>
<evidence type="ECO:0000313" key="3">
    <source>
        <dbReference type="Proteomes" id="UP000242188"/>
    </source>
</evidence>
<dbReference type="OrthoDB" id="6153571at2759"/>
<dbReference type="Gene3D" id="1.25.40.180">
    <property type="match status" value="1"/>
</dbReference>
<feature type="region of interest" description="Disordered" evidence="1">
    <location>
        <begin position="296"/>
        <end position="337"/>
    </location>
</feature>
<feature type="compositionally biased region" description="Polar residues" evidence="1">
    <location>
        <begin position="413"/>
        <end position="441"/>
    </location>
</feature>
<feature type="region of interest" description="Disordered" evidence="1">
    <location>
        <begin position="408"/>
        <end position="449"/>
    </location>
</feature>
<protein>
    <submittedName>
        <fullName evidence="2">Uncharacterized protein</fullName>
    </submittedName>
</protein>